<dbReference type="Pfam" id="PF02574">
    <property type="entry name" value="S-methyl_trans"/>
    <property type="match status" value="1"/>
</dbReference>
<dbReference type="AlphaFoldDB" id="A0A1H0ICG8"/>
<evidence type="ECO:0000256" key="7">
    <source>
        <dbReference type="PROSITE-ProRule" id="PRU00333"/>
    </source>
</evidence>
<proteinExistence type="predicted"/>
<dbReference type="InterPro" id="IPR051486">
    <property type="entry name" value="Hcy_S-methyltransferase"/>
</dbReference>
<dbReference type="OrthoDB" id="9803687at2"/>
<organism evidence="9 10">
    <name type="scientific">Halobacillus aidingensis</name>
    <dbReference type="NCBI Taxonomy" id="240303"/>
    <lineage>
        <taxon>Bacteria</taxon>
        <taxon>Bacillati</taxon>
        <taxon>Bacillota</taxon>
        <taxon>Bacilli</taxon>
        <taxon>Bacillales</taxon>
        <taxon>Bacillaceae</taxon>
        <taxon>Halobacillus</taxon>
    </lineage>
</organism>
<keyword evidence="1 7" id="KW-0489">Methyltransferase</keyword>
<dbReference type="FunFam" id="3.20.20.330:FF:000002">
    <property type="entry name" value="Homocysteine S-methyltransferase"/>
    <property type="match status" value="1"/>
</dbReference>
<dbReference type="GO" id="GO:0009086">
    <property type="term" value="P:methionine biosynthetic process"/>
    <property type="evidence" value="ECO:0007669"/>
    <property type="project" value="InterPro"/>
</dbReference>
<feature type="domain" description="Hcy-binding" evidence="8">
    <location>
        <begin position="7"/>
        <end position="313"/>
    </location>
</feature>
<evidence type="ECO:0000256" key="6">
    <source>
        <dbReference type="PIRSR" id="PIRSR037505-2"/>
    </source>
</evidence>
<gene>
    <name evidence="9" type="ORF">SAMN05421677_10441</name>
</gene>
<evidence type="ECO:0000259" key="8">
    <source>
        <dbReference type="PROSITE" id="PS50970"/>
    </source>
</evidence>
<feature type="binding site" evidence="6 7">
    <location>
        <position position="298"/>
    </location>
    <ligand>
        <name>Zn(2+)</name>
        <dbReference type="ChEBI" id="CHEBI:29105"/>
    </ligand>
</feature>
<dbReference type="PANTHER" id="PTHR46015:SF1">
    <property type="entry name" value="HOMOCYSTEINE S-METHYLTRANSFERASE-LIKE ISOFORM 1"/>
    <property type="match status" value="1"/>
</dbReference>
<dbReference type="InterPro" id="IPR017226">
    <property type="entry name" value="BHMT-like"/>
</dbReference>
<dbReference type="Gene3D" id="3.20.20.330">
    <property type="entry name" value="Homocysteine-binding-like domain"/>
    <property type="match status" value="1"/>
</dbReference>
<protein>
    <recommendedName>
        <fullName evidence="5">S-methylmethionine:homocysteine methyltransferase</fullName>
    </recommendedName>
</protein>
<evidence type="ECO:0000256" key="2">
    <source>
        <dbReference type="ARBA" id="ARBA00022679"/>
    </source>
</evidence>
<dbReference type="InterPro" id="IPR003726">
    <property type="entry name" value="HCY_dom"/>
</dbReference>
<keyword evidence="4 6" id="KW-0862">Zinc</keyword>
<name>A0A1H0ICG8_HALAD</name>
<dbReference type="Proteomes" id="UP000198860">
    <property type="component" value="Unassembled WGS sequence"/>
</dbReference>
<evidence type="ECO:0000256" key="3">
    <source>
        <dbReference type="ARBA" id="ARBA00022723"/>
    </source>
</evidence>
<accession>A0A1H0ICG8</accession>
<keyword evidence="2 7" id="KW-0808">Transferase</keyword>
<dbReference type="NCBIfam" id="NF007020">
    <property type="entry name" value="PRK09485.1"/>
    <property type="match status" value="1"/>
</dbReference>
<dbReference type="PIRSF" id="PIRSF037505">
    <property type="entry name" value="Betaine_HMT"/>
    <property type="match status" value="1"/>
</dbReference>
<dbReference type="GO" id="GO:0032259">
    <property type="term" value="P:methylation"/>
    <property type="evidence" value="ECO:0007669"/>
    <property type="project" value="UniProtKB-KW"/>
</dbReference>
<evidence type="ECO:0000313" key="10">
    <source>
        <dbReference type="Proteomes" id="UP000198860"/>
    </source>
</evidence>
<sequence>MQKLNMNPIEKFLQQNSVMVLDGALATELEAYGCDLDDPLWSAKVLLENPKAIKEVHKEYFKAGADCAITASYQATIAGFAERGFSEEQSLSLIKKTVELARSARDEYWEEGSYGNNVTPLVAASIGPYGAYLADGSEYTGNYGVTDQQLVDFHRPRMKALVEAGADLLAMETIPSFQEARVLATLLLEFPETYAWMSFTLKNGKEISDGTALRTCAEELNDSNQVASVGVNCAPMEIAAEAVAVLKKHTDKPLLMYPNSGETYDPDSNTWYGEGSSVYFDDASQQWVERGASVIGGCCRTTPQHIRVLAEKWKMKR</sequence>
<dbReference type="GO" id="GO:0008270">
    <property type="term" value="F:zinc ion binding"/>
    <property type="evidence" value="ECO:0007669"/>
    <property type="project" value="InterPro"/>
</dbReference>
<dbReference type="PANTHER" id="PTHR46015">
    <property type="entry name" value="ZGC:172121"/>
    <property type="match status" value="1"/>
</dbReference>
<evidence type="ECO:0000256" key="4">
    <source>
        <dbReference type="ARBA" id="ARBA00022833"/>
    </source>
</evidence>
<evidence type="ECO:0000313" key="9">
    <source>
        <dbReference type="EMBL" id="SDO29159.1"/>
    </source>
</evidence>
<dbReference type="PROSITE" id="PS50970">
    <property type="entry name" value="HCY"/>
    <property type="match status" value="1"/>
</dbReference>
<dbReference type="GO" id="GO:0008898">
    <property type="term" value="F:S-adenosylmethionine-homocysteine S-methyltransferase activity"/>
    <property type="evidence" value="ECO:0007669"/>
    <property type="project" value="TreeGrafter"/>
</dbReference>
<evidence type="ECO:0000256" key="5">
    <source>
        <dbReference type="ARBA" id="ARBA00076752"/>
    </source>
</evidence>
<dbReference type="GO" id="GO:0033528">
    <property type="term" value="P:S-methylmethionine cycle"/>
    <property type="evidence" value="ECO:0007669"/>
    <property type="project" value="TreeGrafter"/>
</dbReference>
<comment type="cofactor">
    <cofactor evidence="6">
        <name>Zn(2+)</name>
        <dbReference type="ChEBI" id="CHEBI:29105"/>
    </cofactor>
    <text evidence="6">Binds 1 zinc ion per subunit.</text>
</comment>
<dbReference type="STRING" id="240303.SAMN05421677_10441"/>
<reference evidence="10" key="1">
    <citation type="submission" date="2016-10" db="EMBL/GenBank/DDBJ databases">
        <authorList>
            <person name="Varghese N."/>
            <person name="Submissions S."/>
        </authorList>
    </citation>
    <scope>NUCLEOTIDE SEQUENCE [LARGE SCALE GENOMIC DNA]</scope>
    <source>
        <strain evidence="10">CGMCC 1.3703</strain>
    </source>
</reference>
<dbReference type="SUPFAM" id="SSF82282">
    <property type="entry name" value="Homocysteine S-methyltransferase"/>
    <property type="match status" value="1"/>
</dbReference>
<feature type="binding site" evidence="6 7">
    <location>
        <position position="299"/>
    </location>
    <ligand>
        <name>Zn(2+)</name>
        <dbReference type="ChEBI" id="CHEBI:29105"/>
    </ligand>
</feature>
<keyword evidence="10" id="KW-1185">Reference proteome</keyword>
<dbReference type="InterPro" id="IPR036589">
    <property type="entry name" value="HCY_dom_sf"/>
</dbReference>
<keyword evidence="3 6" id="KW-0479">Metal-binding</keyword>
<dbReference type="EMBL" id="FNIZ01000004">
    <property type="protein sequence ID" value="SDO29159.1"/>
    <property type="molecule type" value="Genomic_DNA"/>
</dbReference>
<evidence type="ECO:0000256" key="1">
    <source>
        <dbReference type="ARBA" id="ARBA00022603"/>
    </source>
</evidence>
<feature type="binding site" evidence="6 7">
    <location>
        <position position="233"/>
    </location>
    <ligand>
        <name>Zn(2+)</name>
        <dbReference type="ChEBI" id="CHEBI:29105"/>
    </ligand>
</feature>